<feature type="region of interest" description="Disordered" evidence="16">
    <location>
        <begin position="482"/>
        <end position="513"/>
    </location>
</feature>
<proteinExistence type="inferred from homology"/>
<dbReference type="EC" id="1.14.99.56" evidence="15"/>
<evidence type="ECO:0000256" key="2">
    <source>
        <dbReference type="ARBA" id="ARBA00004613"/>
    </source>
</evidence>
<dbReference type="EMBL" id="MU858153">
    <property type="protein sequence ID" value="KAK4211270.1"/>
    <property type="molecule type" value="Genomic_DNA"/>
</dbReference>
<feature type="compositionally biased region" description="Acidic residues" evidence="16">
    <location>
        <begin position="408"/>
        <end position="424"/>
    </location>
</feature>
<feature type="compositionally biased region" description="Basic residues" evidence="16">
    <location>
        <begin position="502"/>
        <end position="513"/>
    </location>
</feature>
<dbReference type="GO" id="GO:0046872">
    <property type="term" value="F:metal ion binding"/>
    <property type="evidence" value="ECO:0007669"/>
    <property type="project" value="UniProtKB-KW"/>
</dbReference>
<keyword evidence="3" id="KW-0964">Secreted</keyword>
<evidence type="ECO:0000256" key="11">
    <source>
        <dbReference type="ARBA" id="ARBA00023277"/>
    </source>
</evidence>
<sequence>MRSTTLLAGLAATASLSSAHTIFTTLFVNDVNQGDGTCVRMDTDGNRCTGPIKNINDSPDMACGREGQKAVAFTCPASAGDKLTFEFREWADYAQPGVLDARHQGPVAVYVKQVDNMASDSAAGDGWFKIWDEGYDSSTGQWASDKLIASNGLLSVKVPSGLPTGYYLYRTEVLTFQNVTNGYVDPQFYVGCAQMFIQGSSDGPLVIPADKKVSIPGHVKLGDKSIHFNIYDQPLKLPYDTPGPKPFIPAAGGGSVGQKKVAQTQGAVPNTCLVKNANWCGVEVPSYTTETGCWAALKNCYDQLDVCYKTFPPSGARGCDKWDTDKCKVIDAGCQSGKFTGPPNKGAKLGDASVPAPGPIPPAKPEPKNAGGGAGTPSVPVPVPAQPNPDPEPVESNPAEPSVSAAPEPEEDPTYGGGDGEDNGEPSASATVTEAPVEASAAPVPSEVYVELPSVPTNSAVVAPVSLESGLPSTFSTVVAPKPTATKGCGGKGVRPELNYGYKRKSKKVKKPE</sequence>
<dbReference type="GO" id="GO:0030245">
    <property type="term" value="P:cellulose catabolic process"/>
    <property type="evidence" value="ECO:0007669"/>
    <property type="project" value="UniProtKB-KW"/>
</dbReference>
<protein>
    <recommendedName>
        <fullName evidence="15">lytic cellulose monooxygenase (C4-dehydrogenating)</fullName>
        <ecNumber evidence="15">1.14.99.56</ecNumber>
    </recommendedName>
</protein>
<feature type="signal peptide" evidence="17">
    <location>
        <begin position="1"/>
        <end position="19"/>
    </location>
</feature>
<keyword evidence="7" id="KW-0560">Oxidoreductase</keyword>
<dbReference type="GO" id="GO:0005576">
    <property type="term" value="C:extracellular region"/>
    <property type="evidence" value="ECO:0007669"/>
    <property type="project" value="UniProtKB-SubCell"/>
</dbReference>
<evidence type="ECO:0000256" key="7">
    <source>
        <dbReference type="ARBA" id="ARBA00023002"/>
    </source>
</evidence>
<keyword evidence="5 17" id="KW-0732">Signal</keyword>
<feature type="compositionally biased region" description="Pro residues" evidence="16">
    <location>
        <begin position="379"/>
        <end position="391"/>
    </location>
</feature>
<keyword evidence="4" id="KW-0479">Metal-binding</keyword>
<keyword evidence="19" id="KW-0378">Hydrolase</keyword>
<evidence type="ECO:0000256" key="12">
    <source>
        <dbReference type="ARBA" id="ARBA00023326"/>
    </source>
</evidence>
<evidence type="ECO:0000256" key="3">
    <source>
        <dbReference type="ARBA" id="ARBA00022525"/>
    </source>
</evidence>
<dbReference type="GO" id="GO:0016787">
    <property type="term" value="F:hydrolase activity"/>
    <property type="evidence" value="ECO:0007669"/>
    <property type="project" value="UniProtKB-KW"/>
</dbReference>
<reference evidence="19" key="1">
    <citation type="journal article" date="2023" name="Mol. Phylogenet. Evol.">
        <title>Genome-scale phylogeny and comparative genomics of the fungal order Sordariales.</title>
        <authorList>
            <person name="Hensen N."/>
            <person name="Bonometti L."/>
            <person name="Westerberg I."/>
            <person name="Brannstrom I.O."/>
            <person name="Guillou S."/>
            <person name="Cros-Aarteil S."/>
            <person name="Calhoun S."/>
            <person name="Haridas S."/>
            <person name="Kuo A."/>
            <person name="Mondo S."/>
            <person name="Pangilinan J."/>
            <person name="Riley R."/>
            <person name="LaButti K."/>
            <person name="Andreopoulos B."/>
            <person name="Lipzen A."/>
            <person name="Chen C."/>
            <person name="Yan M."/>
            <person name="Daum C."/>
            <person name="Ng V."/>
            <person name="Clum A."/>
            <person name="Steindorff A."/>
            <person name="Ohm R.A."/>
            <person name="Martin F."/>
            <person name="Silar P."/>
            <person name="Natvig D.O."/>
            <person name="Lalanne C."/>
            <person name="Gautier V."/>
            <person name="Ament-Velasquez S.L."/>
            <person name="Kruys A."/>
            <person name="Hutchinson M.I."/>
            <person name="Powell A.J."/>
            <person name="Barry K."/>
            <person name="Miller A.N."/>
            <person name="Grigoriev I.V."/>
            <person name="Debuchy R."/>
            <person name="Gladieux P."/>
            <person name="Hiltunen Thoren M."/>
            <person name="Johannesson H."/>
        </authorList>
    </citation>
    <scope>NUCLEOTIDE SEQUENCE</scope>
    <source>
        <strain evidence="19">PSN293</strain>
    </source>
</reference>
<comment type="subcellular location">
    <subcellularLocation>
        <location evidence="2">Secreted</location>
    </subcellularLocation>
</comment>
<comment type="catalytic activity">
    <reaction evidence="14">
        <text>[(1-&gt;4)-beta-D-glucosyl]n+m + reduced acceptor + O2 = 4-dehydro-beta-D-glucosyl-[(1-&gt;4)-beta-D-glucosyl]n-1 + [(1-&gt;4)-beta-D-glucosyl]m + acceptor + H2O.</text>
        <dbReference type="EC" id="1.14.99.56"/>
    </reaction>
</comment>
<organism evidence="19 20">
    <name type="scientific">Rhypophila decipiens</name>
    <dbReference type="NCBI Taxonomy" id="261697"/>
    <lineage>
        <taxon>Eukaryota</taxon>
        <taxon>Fungi</taxon>
        <taxon>Dikarya</taxon>
        <taxon>Ascomycota</taxon>
        <taxon>Pezizomycotina</taxon>
        <taxon>Sordariomycetes</taxon>
        <taxon>Sordariomycetidae</taxon>
        <taxon>Sordariales</taxon>
        <taxon>Naviculisporaceae</taxon>
        <taxon>Rhypophila</taxon>
    </lineage>
</organism>
<evidence type="ECO:0000256" key="5">
    <source>
        <dbReference type="ARBA" id="ARBA00022729"/>
    </source>
</evidence>
<keyword evidence="10" id="KW-1015">Disulfide bond</keyword>
<evidence type="ECO:0000259" key="18">
    <source>
        <dbReference type="Pfam" id="PF03443"/>
    </source>
</evidence>
<feature type="chain" id="PRO_5042853847" description="lytic cellulose monooxygenase (C4-dehydrogenating)" evidence="17">
    <location>
        <begin position="20"/>
        <end position="513"/>
    </location>
</feature>
<feature type="domain" description="Auxiliary Activity family 9 catalytic" evidence="18">
    <location>
        <begin position="20"/>
        <end position="234"/>
    </location>
</feature>
<dbReference type="Proteomes" id="UP001301769">
    <property type="component" value="Unassembled WGS sequence"/>
</dbReference>
<evidence type="ECO:0000256" key="17">
    <source>
        <dbReference type="SAM" id="SignalP"/>
    </source>
</evidence>
<evidence type="ECO:0000313" key="20">
    <source>
        <dbReference type="Proteomes" id="UP001301769"/>
    </source>
</evidence>
<keyword evidence="12" id="KW-0624">Polysaccharide degradation</keyword>
<gene>
    <name evidence="19" type="ORF">QBC37DRAFT_427295</name>
</gene>
<evidence type="ECO:0000256" key="9">
    <source>
        <dbReference type="ARBA" id="ARBA00023033"/>
    </source>
</evidence>
<name>A0AAN7B7T9_9PEZI</name>
<reference evidence="19" key="2">
    <citation type="submission" date="2023-05" db="EMBL/GenBank/DDBJ databases">
        <authorList>
            <consortium name="Lawrence Berkeley National Laboratory"/>
            <person name="Steindorff A."/>
            <person name="Hensen N."/>
            <person name="Bonometti L."/>
            <person name="Westerberg I."/>
            <person name="Brannstrom I.O."/>
            <person name="Guillou S."/>
            <person name="Cros-Aarteil S."/>
            <person name="Calhoun S."/>
            <person name="Haridas S."/>
            <person name="Kuo A."/>
            <person name="Mondo S."/>
            <person name="Pangilinan J."/>
            <person name="Riley R."/>
            <person name="Labutti K."/>
            <person name="Andreopoulos B."/>
            <person name="Lipzen A."/>
            <person name="Chen C."/>
            <person name="Yanf M."/>
            <person name="Daum C."/>
            <person name="Ng V."/>
            <person name="Clum A."/>
            <person name="Ohm R."/>
            <person name="Martin F."/>
            <person name="Silar P."/>
            <person name="Natvig D."/>
            <person name="Lalanne C."/>
            <person name="Gautier V."/>
            <person name="Ament-Velasquez S.L."/>
            <person name="Kruys A."/>
            <person name="Hutchinson M.I."/>
            <person name="Powell A.J."/>
            <person name="Barry K."/>
            <person name="Miller A.N."/>
            <person name="Grigoriev I.V."/>
            <person name="Debuchy R."/>
            <person name="Gladieux P."/>
            <person name="Thoren M.H."/>
            <person name="Johannesson H."/>
        </authorList>
    </citation>
    <scope>NUCLEOTIDE SEQUENCE</scope>
    <source>
        <strain evidence="19">PSN293</strain>
    </source>
</reference>
<keyword evidence="6" id="KW-0136">Cellulose degradation</keyword>
<dbReference type="PANTHER" id="PTHR33353">
    <property type="entry name" value="PUTATIVE (AFU_ORTHOLOGUE AFUA_1G12560)-RELATED"/>
    <property type="match status" value="1"/>
</dbReference>
<evidence type="ECO:0000256" key="13">
    <source>
        <dbReference type="ARBA" id="ARBA00044502"/>
    </source>
</evidence>
<evidence type="ECO:0000256" key="4">
    <source>
        <dbReference type="ARBA" id="ARBA00022723"/>
    </source>
</evidence>
<feature type="compositionally biased region" description="Low complexity" evidence="16">
    <location>
        <begin position="430"/>
        <end position="442"/>
    </location>
</feature>
<comment type="caution">
    <text evidence="19">The sequence shown here is derived from an EMBL/GenBank/DDBJ whole genome shotgun (WGS) entry which is preliminary data.</text>
</comment>
<comment type="cofactor">
    <cofactor evidence="1">
        <name>Cu(2+)</name>
        <dbReference type="ChEBI" id="CHEBI:29036"/>
    </cofactor>
</comment>
<accession>A0AAN7B7T9</accession>
<keyword evidence="9" id="KW-0503">Monooxygenase</keyword>
<evidence type="ECO:0000256" key="6">
    <source>
        <dbReference type="ARBA" id="ARBA00023001"/>
    </source>
</evidence>
<keyword evidence="11" id="KW-0119">Carbohydrate metabolism</keyword>
<evidence type="ECO:0000256" key="16">
    <source>
        <dbReference type="SAM" id="MobiDB-lite"/>
    </source>
</evidence>
<dbReference type="InterPro" id="IPR049892">
    <property type="entry name" value="AA9"/>
</dbReference>
<dbReference type="CDD" id="cd21175">
    <property type="entry name" value="LPMO_AA9"/>
    <property type="match status" value="1"/>
</dbReference>
<dbReference type="Gene3D" id="2.70.50.70">
    <property type="match status" value="1"/>
</dbReference>
<evidence type="ECO:0000256" key="10">
    <source>
        <dbReference type="ARBA" id="ARBA00023157"/>
    </source>
</evidence>
<dbReference type="PANTHER" id="PTHR33353:SF32">
    <property type="entry name" value="ENDO-BETA-1,4-GLUCANASE D"/>
    <property type="match status" value="1"/>
</dbReference>
<evidence type="ECO:0000313" key="19">
    <source>
        <dbReference type="EMBL" id="KAK4211270.1"/>
    </source>
</evidence>
<keyword evidence="8" id="KW-0186">Copper</keyword>
<dbReference type="Pfam" id="PF03443">
    <property type="entry name" value="AA9"/>
    <property type="match status" value="1"/>
</dbReference>
<evidence type="ECO:0000256" key="15">
    <source>
        <dbReference type="ARBA" id="ARBA00047174"/>
    </source>
</evidence>
<evidence type="ECO:0000256" key="14">
    <source>
        <dbReference type="ARBA" id="ARBA00045077"/>
    </source>
</evidence>
<comment type="similarity">
    <text evidence="13">Belongs to the polysaccharide monooxygenase AA9 family.</text>
</comment>
<keyword evidence="20" id="KW-1185">Reference proteome</keyword>
<dbReference type="AlphaFoldDB" id="A0AAN7B7T9"/>
<evidence type="ECO:0000256" key="8">
    <source>
        <dbReference type="ARBA" id="ARBA00023008"/>
    </source>
</evidence>
<feature type="region of interest" description="Disordered" evidence="16">
    <location>
        <begin position="338"/>
        <end position="442"/>
    </location>
</feature>
<dbReference type="GO" id="GO:0004497">
    <property type="term" value="F:monooxygenase activity"/>
    <property type="evidence" value="ECO:0007669"/>
    <property type="project" value="UniProtKB-KW"/>
</dbReference>
<evidence type="ECO:0000256" key="1">
    <source>
        <dbReference type="ARBA" id="ARBA00001973"/>
    </source>
</evidence>
<dbReference type="InterPro" id="IPR005103">
    <property type="entry name" value="AA9_LPMO"/>
</dbReference>
<feature type="compositionally biased region" description="Low complexity" evidence="16">
    <location>
        <begin position="394"/>
        <end position="407"/>
    </location>
</feature>